<dbReference type="EMBL" id="JBCGDC010000144">
    <property type="protein sequence ID" value="MFB6397442.1"/>
    <property type="molecule type" value="Genomic_DNA"/>
</dbReference>
<dbReference type="PRINTS" id="PR01790">
    <property type="entry name" value="SMP30FAMILY"/>
</dbReference>
<evidence type="ECO:0000313" key="3">
    <source>
        <dbReference type="EMBL" id="MFB6397442.1"/>
    </source>
</evidence>
<dbReference type="Pfam" id="PF08450">
    <property type="entry name" value="SGL"/>
    <property type="match status" value="1"/>
</dbReference>
<proteinExistence type="inferred from homology"/>
<dbReference type="SUPFAM" id="SSF63829">
    <property type="entry name" value="Calcium-dependent phosphotriesterase"/>
    <property type="match status" value="1"/>
</dbReference>
<dbReference type="RefSeq" id="WP_375736534.1">
    <property type="nucleotide sequence ID" value="NZ_JBCGDC010000144.1"/>
</dbReference>
<comment type="similarity">
    <text evidence="1">Belongs to the SMP-30/CGR1 family.</text>
</comment>
<feature type="domain" description="SMP-30/Gluconolactonase/LRE-like region" evidence="2">
    <location>
        <begin position="2"/>
        <end position="234"/>
    </location>
</feature>
<keyword evidence="4" id="KW-1185">Reference proteome</keyword>
<evidence type="ECO:0000259" key="2">
    <source>
        <dbReference type="Pfam" id="PF08450"/>
    </source>
</evidence>
<dbReference type="Proteomes" id="UP001582793">
    <property type="component" value="Unassembled WGS sequence"/>
</dbReference>
<sequence>MLGESPVWLGDRDGLIWVDSLRGRIRYLAGGELDLGEKIGSVAPLAGGGLIAALEHRVVALQSDRAVREICRLRLPTTHRLNDGAVDPYGRFVFGSMNEERDAPSAALYRLGFGGVEVLRDGLTLSNGIDWSPDATTIYFTDSTAKRIFAAEYPADGGLRNERVFAEWSGPGMPDGLAVDAAGHVWSAIWDGSCLVRFAPDGDLVGQVDLPVPRPTSLAFGGAGLRAVYVTSARVGLSRPALDRWPYSGALLVGTLDAGGLASRRVRELPEKPSTFDGAVNQDG</sequence>
<reference evidence="3 4" key="1">
    <citation type="submission" date="2024-04" db="EMBL/GenBank/DDBJ databases">
        <title>Polymorphospora sp. isolated from Baiyangdian Lake in Xiong'an New Area.</title>
        <authorList>
            <person name="Zhang X."/>
            <person name="Liu J."/>
        </authorList>
    </citation>
    <scope>NUCLEOTIDE SEQUENCE [LARGE SCALE GENOMIC DNA]</scope>
    <source>
        <strain evidence="3 4">2-325</strain>
    </source>
</reference>
<organism evidence="3 4">
    <name type="scientific">Polymorphospora lycopeni</name>
    <dbReference type="NCBI Taxonomy" id="3140240"/>
    <lineage>
        <taxon>Bacteria</taxon>
        <taxon>Bacillati</taxon>
        <taxon>Actinomycetota</taxon>
        <taxon>Actinomycetes</taxon>
        <taxon>Micromonosporales</taxon>
        <taxon>Micromonosporaceae</taxon>
        <taxon>Polymorphospora</taxon>
    </lineage>
</organism>
<comment type="caution">
    <text evidence="3">The sequence shown here is derived from an EMBL/GenBank/DDBJ whole genome shotgun (WGS) entry which is preliminary data.</text>
</comment>
<dbReference type="InterPro" id="IPR005511">
    <property type="entry name" value="SMP-30"/>
</dbReference>
<name>A0ABV5CZN4_9ACTN</name>
<dbReference type="PANTHER" id="PTHR10907:SF47">
    <property type="entry name" value="REGUCALCIN"/>
    <property type="match status" value="1"/>
</dbReference>
<dbReference type="PANTHER" id="PTHR10907">
    <property type="entry name" value="REGUCALCIN"/>
    <property type="match status" value="1"/>
</dbReference>
<dbReference type="Gene3D" id="2.120.10.30">
    <property type="entry name" value="TolB, C-terminal domain"/>
    <property type="match status" value="1"/>
</dbReference>
<evidence type="ECO:0000313" key="4">
    <source>
        <dbReference type="Proteomes" id="UP001582793"/>
    </source>
</evidence>
<dbReference type="GO" id="GO:0016787">
    <property type="term" value="F:hydrolase activity"/>
    <property type="evidence" value="ECO:0007669"/>
    <property type="project" value="UniProtKB-KW"/>
</dbReference>
<gene>
    <name evidence="3" type="ORF">AAFH96_30775</name>
</gene>
<dbReference type="InterPro" id="IPR013658">
    <property type="entry name" value="SGL"/>
</dbReference>
<keyword evidence="3" id="KW-0378">Hydrolase</keyword>
<dbReference type="EC" id="3.1.1.99" evidence="3"/>
<dbReference type="InterPro" id="IPR011042">
    <property type="entry name" value="6-blade_b-propeller_TolB-like"/>
</dbReference>
<protein>
    <submittedName>
        <fullName evidence="3">SMP-30/gluconolactonase/LRE family protein</fullName>
        <ecNumber evidence="3">3.1.1.99</ecNumber>
    </submittedName>
</protein>
<evidence type="ECO:0000256" key="1">
    <source>
        <dbReference type="ARBA" id="ARBA00008853"/>
    </source>
</evidence>
<accession>A0ABV5CZN4</accession>